<dbReference type="EMBL" id="JADYXP020000022">
    <property type="protein sequence ID" value="KAL0102476.1"/>
    <property type="molecule type" value="Genomic_DNA"/>
</dbReference>
<organism evidence="1 2">
    <name type="scientific">Cardiocondyla obscurior</name>
    <dbReference type="NCBI Taxonomy" id="286306"/>
    <lineage>
        <taxon>Eukaryota</taxon>
        <taxon>Metazoa</taxon>
        <taxon>Ecdysozoa</taxon>
        <taxon>Arthropoda</taxon>
        <taxon>Hexapoda</taxon>
        <taxon>Insecta</taxon>
        <taxon>Pterygota</taxon>
        <taxon>Neoptera</taxon>
        <taxon>Endopterygota</taxon>
        <taxon>Hymenoptera</taxon>
        <taxon>Apocrita</taxon>
        <taxon>Aculeata</taxon>
        <taxon>Formicoidea</taxon>
        <taxon>Formicidae</taxon>
        <taxon>Myrmicinae</taxon>
        <taxon>Cardiocondyla</taxon>
    </lineage>
</organism>
<comment type="caution">
    <text evidence="1">The sequence shown here is derived from an EMBL/GenBank/DDBJ whole genome shotgun (WGS) entry which is preliminary data.</text>
</comment>
<accession>A0AAW2EJD8</accession>
<proteinExistence type="predicted"/>
<protein>
    <submittedName>
        <fullName evidence="1">Uncharacterized protein</fullName>
    </submittedName>
</protein>
<keyword evidence="2" id="KW-1185">Reference proteome</keyword>
<sequence>MPLVYVNARCTCAHTFTVLTVINLSGDKSPDFCLYDPQGPGARDMGNGETSGSWRDYLEPSPGIRLFLSPSPCSPDVDGRYCGGIYLPVRPVADSAETQLGININYRGTSVLVIAWVGVFRKRSNELAFTNAPAIIIFHRYRKNTLKKYITIARFGIINITKLSASLIKYLYAVPYT</sequence>
<evidence type="ECO:0000313" key="2">
    <source>
        <dbReference type="Proteomes" id="UP001430953"/>
    </source>
</evidence>
<gene>
    <name evidence="1" type="ORF">PUN28_018033</name>
</gene>
<dbReference type="AlphaFoldDB" id="A0AAW2EJD8"/>
<dbReference type="Proteomes" id="UP001430953">
    <property type="component" value="Unassembled WGS sequence"/>
</dbReference>
<reference evidence="1 2" key="1">
    <citation type="submission" date="2023-03" db="EMBL/GenBank/DDBJ databases">
        <title>High recombination rates correlate with genetic variation in Cardiocondyla obscurior ants.</title>
        <authorList>
            <person name="Errbii M."/>
        </authorList>
    </citation>
    <scope>NUCLEOTIDE SEQUENCE [LARGE SCALE GENOMIC DNA]</scope>
    <source>
        <strain evidence="1">Alpha-2009</strain>
        <tissue evidence="1">Whole body</tissue>
    </source>
</reference>
<name>A0AAW2EJD8_9HYME</name>
<evidence type="ECO:0000313" key="1">
    <source>
        <dbReference type="EMBL" id="KAL0102476.1"/>
    </source>
</evidence>